<reference evidence="6" key="5">
    <citation type="journal article" date="2002" name="Genome Biol.">
        <title>The transposable elements of the Drosophila melanogaster euchromatin: a genomics perspective.</title>
        <authorList>
            <person name="Kaminker J.S."/>
            <person name="Bergman C.M."/>
            <person name="Kronmiller B."/>
            <person name="Carlson J."/>
            <person name="Svirskas R."/>
            <person name="Patel S."/>
            <person name="Frise E."/>
            <person name="Wheeler D.A."/>
            <person name="Lewis S.E."/>
            <person name="Rubin G.M."/>
            <person name="Ashburner M."/>
            <person name="Celniker S.E."/>
        </authorList>
    </citation>
    <scope>NUCLEOTIDE SEQUENCE [LARGE SCALE GENOMIC DNA]</scope>
    <source>
        <strain evidence="6">Berkeley</strain>
    </source>
</reference>
<reference evidence="6" key="3">
    <citation type="journal article" date="2002" name="Genome Biol.">
        <title>Finishing a whole-genome shotgun: release 3 of the Drosophila melanogaster euchromatic genome sequence.</title>
        <authorList>
            <person name="Celniker S.E."/>
            <person name="Wheeler D.A."/>
            <person name="Kronmiller B."/>
            <person name="Carlson J.W."/>
            <person name="Halpern A."/>
            <person name="Patel S."/>
            <person name="Adams M."/>
            <person name="Champe M."/>
            <person name="Dugan S.P."/>
            <person name="Frise E."/>
            <person name="Hodgson A."/>
            <person name="George R.A."/>
            <person name="Hoskins R.A."/>
            <person name="Laverty T."/>
            <person name="Muzny D.M."/>
            <person name="Nelson C.R."/>
            <person name="Pacleb J.M."/>
            <person name="Park S."/>
            <person name="Pfeiffer B.D."/>
            <person name="Richards S."/>
            <person name="Sodergren E.J."/>
            <person name="Svirskas R."/>
            <person name="Tabor P.E."/>
            <person name="Wan K."/>
            <person name="Stapleton M."/>
            <person name="Sutton G.G."/>
            <person name="Venter C."/>
            <person name="Weinstock G."/>
            <person name="Scherer S.E."/>
            <person name="Myers E.W."/>
            <person name="Gibbs R.A."/>
            <person name="Rubin G.M."/>
        </authorList>
    </citation>
    <scope>NUCLEOTIDE SEQUENCE [LARGE SCALE GENOMIC DNA]</scope>
    <source>
        <strain evidence="6">Berkeley</strain>
    </source>
</reference>
<evidence type="ECO:0000313" key="6">
    <source>
        <dbReference type="Proteomes" id="UP000000803"/>
    </source>
</evidence>
<dbReference type="Proteomes" id="UP000000803">
    <property type="component" value="Chromosome 3R"/>
</dbReference>
<dbReference type="FlyBase" id="FBgn0037282">
    <property type="gene designation" value="CG14657"/>
</dbReference>
<dbReference type="UCSC" id="CG14657-RB">
    <property type="organism name" value="d. melanogaster"/>
</dbReference>
<feature type="compositionally biased region" description="Basic residues" evidence="1">
    <location>
        <begin position="288"/>
        <end position="305"/>
    </location>
</feature>
<feature type="region of interest" description="Disordered" evidence="1">
    <location>
        <begin position="207"/>
        <end position="243"/>
    </location>
</feature>
<dbReference type="GlyGen" id="Q9VN63">
    <property type="glycosylation" value="3 sites"/>
</dbReference>
<protein>
    <submittedName>
        <fullName evidence="3">LD28447p</fullName>
    </submittedName>
    <submittedName>
        <fullName evidence="2">Uncharacterized protein, isoform B</fullName>
    </submittedName>
    <submittedName>
        <fullName evidence="4">Uncharacterized protein, isoform C</fullName>
    </submittedName>
</protein>
<dbReference type="KEGG" id="dme:Dmel_CG14657"/>
<reference evidence="2 6" key="1">
    <citation type="journal article" date="2000" name="Science">
        <title>The genome sequence of Drosophila melanogaster.</title>
        <authorList>
            <person name="Adams M.D."/>
            <person name="Celniker S.E."/>
            <person name="Holt R.A."/>
            <person name="Evans C.A."/>
            <person name="Gocayne J.D."/>
            <person name="Amanatides P.G."/>
            <person name="Scherer S.E."/>
            <person name="Li P.W."/>
            <person name="Hoskins R.A."/>
            <person name="Galle R.F."/>
            <person name="George R.A."/>
            <person name="Lewis S.E."/>
            <person name="Richards S."/>
            <person name="Ashburner M."/>
            <person name="Henderson S.N."/>
            <person name="Sutton G.G."/>
            <person name="Wortman J.R."/>
            <person name="Yandell M.D."/>
            <person name="Zhang Q."/>
            <person name="Chen L.X."/>
            <person name="Brandon R.C."/>
            <person name="Rogers Y.H."/>
            <person name="Blazej R.G."/>
            <person name="Champe M."/>
            <person name="Pfeiffer B.D."/>
            <person name="Wan K.H."/>
            <person name="Doyle C."/>
            <person name="Baxter E.G."/>
            <person name="Helt G."/>
            <person name="Nelson C.R."/>
            <person name="Gabor G.L."/>
            <person name="Abril J.F."/>
            <person name="Agbayani A."/>
            <person name="An H.J."/>
            <person name="Andrews-Pfannkoch C."/>
            <person name="Baldwin D."/>
            <person name="Ballew R.M."/>
            <person name="Basu A."/>
            <person name="Baxendale J."/>
            <person name="Bayraktaroglu L."/>
            <person name="Beasley E.M."/>
            <person name="Beeson K.Y."/>
            <person name="Benos P.V."/>
            <person name="Berman B.P."/>
            <person name="Bhandari D."/>
            <person name="Bolshakov S."/>
            <person name="Borkova D."/>
            <person name="Botchan M.R."/>
            <person name="Bouck J."/>
            <person name="Brokstein P."/>
            <person name="Brottier P."/>
            <person name="Burtis K.C."/>
            <person name="Busam D.A."/>
            <person name="Butler H."/>
            <person name="Cadieu E."/>
            <person name="Center A."/>
            <person name="Chandra I."/>
            <person name="Cherry J.M."/>
            <person name="Cawley S."/>
            <person name="Dahlke C."/>
            <person name="Davenport L.B."/>
            <person name="Davies P."/>
            <person name="de Pablos B."/>
            <person name="Delcher A."/>
            <person name="Deng Z."/>
            <person name="Mays A.D."/>
            <person name="Dew I."/>
            <person name="Dietz S.M."/>
            <person name="Dodson K."/>
            <person name="Doup L.E."/>
            <person name="Downes M."/>
            <person name="Dugan-Rocha S."/>
            <person name="Dunkov B.C."/>
            <person name="Dunn P."/>
            <person name="Durbin K.J."/>
            <person name="Evangelista C.C."/>
            <person name="Ferraz C."/>
            <person name="Ferriera S."/>
            <person name="Fleischmann W."/>
            <person name="Fosler C."/>
            <person name="Gabrielian A.E."/>
            <person name="Garg N.S."/>
            <person name="Gelbart W.M."/>
            <person name="Glasser K."/>
            <person name="Glodek A."/>
            <person name="Gong F."/>
            <person name="Gorrell J.H."/>
            <person name="Gu Z."/>
            <person name="Guan P."/>
            <person name="Harris M."/>
            <person name="Harris N.L."/>
            <person name="Harvey D."/>
            <person name="Heiman T.J."/>
            <person name="Hernandez J.R."/>
            <person name="Houck J."/>
            <person name="Hostin D."/>
            <person name="Houston K.A."/>
            <person name="Howland T.J."/>
            <person name="Wei M.H."/>
            <person name="Ibegwam C."/>
            <person name="Jalali M."/>
            <person name="Kalush F."/>
            <person name="Karpen G.H."/>
            <person name="Ke Z."/>
            <person name="Kennison J.A."/>
            <person name="Ketchum K.A."/>
            <person name="Kimmel B.E."/>
            <person name="Kodira C.D."/>
            <person name="Kraft C."/>
            <person name="Kravitz S."/>
            <person name="Kulp D."/>
            <person name="Lai Z."/>
            <person name="Lasko P."/>
            <person name="Lei Y."/>
            <person name="Levitsky A.A."/>
            <person name="Li J."/>
            <person name="Li Z."/>
            <person name="Liang Y."/>
            <person name="Lin X."/>
            <person name="Liu X."/>
            <person name="Mattei B."/>
            <person name="McIntosh T.C."/>
            <person name="McLeod M.P."/>
            <person name="McPherson D."/>
            <person name="Merkulov G."/>
            <person name="Milshina N.V."/>
            <person name="Mobarry C."/>
            <person name="Morris J."/>
            <person name="Moshrefi A."/>
            <person name="Mount S.M."/>
            <person name="Moy M."/>
            <person name="Murphy B."/>
            <person name="Murphy L."/>
            <person name="Muzny D.M."/>
            <person name="Nelson D.L."/>
            <person name="Nelson D.R."/>
            <person name="Nelson K.A."/>
            <person name="Nixon K."/>
            <person name="Nusskern D.R."/>
            <person name="Pacleb J.M."/>
            <person name="Palazzolo M."/>
            <person name="Pittman G.S."/>
            <person name="Pan S."/>
            <person name="Pollard J."/>
            <person name="Puri V."/>
            <person name="Reese M.G."/>
            <person name="Reinert K."/>
            <person name="Remington K."/>
            <person name="Saunders R.D."/>
            <person name="Scheeler F."/>
            <person name="Shen H."/>
            <person name="Shue B.C."/>
            <person name="Siden-Kiamos I."/>
            <person name="Simpson M."/>
            <person name="Skupski M.P."/>
            <person name="Smith T."/>
            <person name="Spier E."/>
            <person name="Spradling A.C."/>
            <person name="Stapleton M."/>
            <person name="Strong R."/>
            <person name="Sun E."/>
            <person name="Svirskas R."/>
            <person name="Tector C."/>
            <person name="Turner R."/>
            <person name="Venter E."/>
            <person name="Wang A.H."/>
            <person name="Wang X."/>
            <person name="Wang Z.Y."/>
            <person name="Wassarman D.A."/>
            <person name="Weinstock G.M."/>
            <person name="Weissenbach J."/>
            <person name="Williams S.M."/>
            <person name="WoodageT"/>
            <person name="Worley K.C."/>
            <person name="Wu D."/>
            <person name="Yang S."/>
            <person name="Yao Q.A."/>
            <person name="Ye J."/>
            <person name="Yeh R.F."/>
            <person name="Zaveri J.S."/>
            <person name="Zhan M."/>
            <person name="Zhang G."/>
            <person name="Zhao Q."/>
            <person name="Zheng L."/>
            <person name="Zheng X.H."/>
            <person name="Zhong F.N."/>
            <person name="Zhong W."/>
            <person name="Zhou X."/>
            <person name="Zhu S."/>
            <person name="Zhu X."/>
            <person name="Smith H.O."/>
            <person name="Gibbs R.A."/>
            <person name="Myers E.W."/>
            <person name="Rubin G.M."/>
            <person name="Venter J.C."/>
        </authorList>
    </citation>
    <scope>NUCLEOTIDE SEQUENCE [LARGE SCALE GENOMIC DNA]</scope>
    <source>
        <strain evidence="6">Berkeley</strain>
    </source>
</reference>
<evidence type="ECO:0000313" key="5">
    <source>
        <dbReference type="FlyBase" id="FBgn0037282"/>
    </source>
</evidence>
<reference evidence="6" key="4">
    <citation type="journal article" date="2002" name="Genome Biol.">
        <title>Annotation of the Drosophila melanogaster euchromatic genome: a systematic review.</title>
        <authorList>
            <person name="Misra S."/>
            <person name="Crosby M.A."/>
            <person name="Mungall C.J."/>
            <person name="Matthews B.B."/>
            <person name="Campbell K.S."/>
            <person name="Hradecky P."/>
            <person name="Huang Y."/>
            <person name="Kaminker J.S."/>
            <person name="Millburn G.H."/>
            <person name="Prochnik S.E."/>
            <person name="Smith C.D."/>
            <person name="Tupy J.L."/>
            <person name="Whitfied E.J."/>
            <person name="Bayraktaroglu L."/>
            <person name="Berman B.P."/>
            <person name="Bettencourt B.R."/>
            <person name="Celniker S.E."/>
            <person name="de Grey A.D."/>
            <person name="Drysdale R.A."/>
            <person name="Harris N.L."/>
            <person name="Richter J."/>
            <person name="Russo S."/>
            <person name="Schroeder A.J."/>
            <person name="Shu S.Q."/>
            <person name="Stapleton M."/>
            <person name="Yamada C."/>
            <person name="Ashburner M."/>
            <person name="Gelbart W.M."/>
            <person name="Rubin G.M."/>
            <person name="Lewis S.E."/>
        </authorList>
    </citation>
    <scope>GENOME REANNOTATION</scope>
    <source>
        <strain evidence="6">Berkeley</strain>
    </source>
</reference>
<reference evidence="2" key="15">
    <citation type="submission" date="2024-06" db="EMBL/GenBank/DDBJ databases">
        <title>Drosophila melanogaster release 4 sequence.</title>
        <authorList>
            <consortium name="Berkeley Drosophila Genome Project"/>
            <person name="Celniker S."/>
            <person name="Carlson J."/>
            <person name="Wan K."/>
            <person name="Pfeiffer B."/>
            <person name="Frise E."/>
            <person name="George R."/>
            <person name="Hoskins R."/>
            <person name="Stapleton M."/>
            <person name="Pacleb J."/>
            <person name="Park S."/>
            <person name="Svirskas R."/>
            <person name="Smith E."/>
            <person name="Yu C."/>
            <person name="Rubin G."/>
        </authorList>
    </citation>
    <scope>NUCLEOTIDE SEQUENCE</scope>
</reference>
<reference evidence="2" key="14">
    <citation type="submission" date="2023-12" db="EMBL/GenBank/DDBJ databases">
        <authorList>
            <consortium name="FlyBase"/>
        </authorList>
    </citation>
    <scope>NUCLEOTIDE SEQUENCE</scope>
</reference>
<dbReference type="EMBL" id="AE014297">
    <property type="protein sequence ID" value="AAF52088.2"/>
    <property type="molecule type" value="Genomic_DNA"/>
</dbReference>
<feature type="compositionally biased region" description="Low complexity" evidence="1">
    <location>
        <begin position="263"/>
        <end position="277"/>
    </location>
</feature>
<feature type="region of interest" description="Disordered" evidence="1">
    <location>
        <begin position="22"/>
        <end position="44"/>
    </location>
</feature>
<evidence type="ECO:0000313" key="3">
    <source>
        <dbReference type="EMBL" id="AAL28905.1"/>
    </source>
</evidence>
<organism evidence="2 6">
    <name type="scientific">Drosophila melanogaster</name>
    <name type="common">Fruit fly</name>
    <dbReference type="NCBI Taxonomy" id="7227"/>
    <lineage>
        <taxon>Eukaryota</taxon>
        <taxon>Metazoa</taxon>
        <taxon>Ecdysozoa</taxon>
        <taxon>Arthropoda</taxon>
        <taxon>Hexapoda</taxon>
        <taxon>Insecta</taxon>
        <taxon>Pterygota</taxon>
        <taxon>Neoptera</taxon>
        <taxon>Endopterygota</taxon>
        <taxon>Diptera</taxon>
        <taxon>Brachycera</taxon>
        <taxon>Muscomorpha</taxon>
        <taxon>Ephydroidea</taxon>
        <taxon>Drosophilidae</taxon>
        <taxon>Drosophila</taxon>
        <taxon>Sophophora</taxon>
    </lineage>
</organism>
<dbReference type="STRING" id="7227.FBpp0306921"/>
<dbReference type="OMA" id="GLMGCGP"/>
<reference evidence="2" key="13">
    <citation type="journal article" date="2015" name="Genome Res.">
        <title>The Release 6 reference sequence of the Drosophila melanogaster genome.</title>
        <authorList>
            <person name="Hoskins R.A."/>
            <person name="Carlson J.W."/>
            <person name="Wan K.H."/>
            <person name="Park S."/>
            <person name="Mendez I."/>
            <person name="Galle S.E."/>
            <person name="Booth B.W."/>
            <person name="Pfeiffer B.D."/>
            <person name="George R.A."/>
            <person name="Svirskas R."/>
            <person name="Krzywinski M."/>
            <person name="Schein J."/>
            <person name="Accardo M.C."/>
            <person name="Damia E."/>
            <person name="Messina G."/>
            <person name="Mendez-Lago M."/>
            <person name="de Pablos B."/>
            <person name="Demakova O.V."/>
            <person name="Andreyeva E.N."/>
            <person name="Boldyreva L.V."/>
            <person name="Marra M."/>
            <person name="Carvalho A.B."/>
            <person name="Dimitri P."/>
            <person name="Villasante A."/>
            <person name="Zhimulev I.F."/>
            <person name="Rubin G.M."/>
            <person name="Karpen G.H."/>
            <person name="Celniker S.E."/>
        </authorList>
    </citation>
    <scope>NUCLEOTIDE SEQUENCE</scope>
</reference>
<evidence type="ECO:0000313" key="4">
    <source>
        <dbReference type="EMBL" id="AGB95651.1"/>
    </source>
</evidence>
<dbReference type="PaxDb" id="7227-FBpp0078515"/>
<reference evidence="2 6" key="9">
    <citation type="journal article" date="2007" name="Science">
        <title>The Release 5.1 annotation of Drosophila melanogaster heterochromatin.</title>
        <authorList>
            <person name="Smith C.D."/>
            <person name="Shu S."/>
            <person name="Mungall C.J."/>
            <person name="Karpen G.H."/>
        </authorList>
    </citation>
    <scope>NUCLEOTIDE SEQUENCE [LARGE SCALE GENOMIC DNA]</scope>
    <source>
        <strain evidence="6">Berkeley</strain>
    </source>
</reference>
<evidence type="ECO:0000313" key="2">
    <source>
        <dbReference type="EMBL" id="AAF52088.2"/>
    </source>
</evidence>
<dbReference type="ExpressionAtlas" id="Q9VN63">
    <property type="expression patterns" value="baseline and differential"/>
</dbReference>
<dbReference type="BioGRID-ORCS" id="40602">
    <property type="hits" value="0 hits in 1 CRISPR screen"/>
</dbReference>
<dbReference type="OrthoDB" id="426657at2759"/>
<reference evidence="2" key="12">
    <citation type="journal article" date="2015" name="G3 (Bethesda)">
        <title>Gene Model Annotations for Drosophila melanogaster: The Rule-Benders.</title>
        <authorList>
            <consortium name="FlyBase Consortium"/>
            <person name="Crosby M.A."/>
            <person name="Gramates L.S."/>
            <person name="Dos Santos G."/>
            <person name="Matthews B.B."/>
            <person name="St Pierre S.E."/>
            <person name="Zhou P."/>
            <person name="Schroeder A.J."/>
            <person name="Falls K."/>
            <person name="Emmert D.B."/>
            <person name="Russo S.M."/>
            <person name="Gelbart W.M."/>
            <person name="null"/>
        </authorList>
    </citation>
    <scope>NUCLEOTIDE SEQUENCE</scope>
</reference>
<reference evidence="3" key="2">
    <citation type="submission" date="2001-10" db="EMBL/GenBank/DDBJ databases">
        <authorList>
            <person name="Stapleton M."/>
            <person name="Brokstein P."/>
            <person name="Hong L."/>
            <person name="Agbayani A."/>
            <person name="Carlson J."/>
            <person name="Champe M."/>
            <person name="Chavez C."/>
            <person name="Dorsett V."/>
            <person name="Farfan D."/>
            <person name="Frise E."/>
            <person name="George R."/>
            <person name="Gonzalez M."/>
            <person name="Guarin H."/>
            <person name="Li P."/>
            <person name="Liao G."/>
            <person name="Miranda A."/>
            <person name="Mungall C.J."/>
            <person name="Nunoo J."/>
            <person name="Pacleb J."/>
            <person name="Paragas V."/>
            <person name="Park S."/>
            <person name="Phouanenavong S."/>
            <person name="Wan K."/>
            <person name="Yu C."/>
            <person name="Lewis S.E."/>
            <person name="Rubin G.M."/>
            <person name="Celniker S."/>
        </authorList>
    </citation>
    <scope>NUCLEOTIDE SEQUENCE</scope>
    <source>
        <strain evidence="3">Berkeley</strain>
    </source>
</reference>
<feature type="compositionally biased region" description="Acidic residues" evidence="1">
    <location>
        <begin position="216"/>
        <end position="226"/>
    </location>
</feature>
<proteinExistence type="evidence at transcript level"/>
<keyword evidence="6" id="KW-1185">Reference proteome</keyword>
<dbReference type="VEuPathDB" id="VectorBase:FBgn0037282"/>
<sequence length="444" mass="46513">MLLAAAGPPAYDAGKLSNNAGSGSSNVGSGGVGTPTASSSRPSAASALMKTLSVRLHRGTEFIKDTVHKALVMSAPTPVAPATAPAPKIVDHSLKRKLSGAGGLMGCSSIGSMTSSIAGSSRSHHYALTSQVASSQVIPLPSQVPTAAFLRTYTVAPTALHRSAAARKRNPSTDSLLMDLCLFKPIRPMPITPIKIHKFRGFEVKKPKFVPAGNPDSEDDEDNDEDGTVRKPKPSNLTLPTISDSAFVPMPYIETTNTAINATTTTNSGSRSRSLNTHTSGSAQAITKPKRRRRAPMLTAKRRRKALDTELTTSADAGTEDKAPAVRKATAARGGSKRSRGESITAPTPAEPIKSPVAIKAPTKRKSTSRSEAAKRSRVASVQNDTVLTATSTTSADSIRKAATKRIAANEKVAKRSRGSAALSARPSPPMTRQRARQQISAST</sequence>
<dbReference type="AGR" id="FB:FBgn0037282"/>
<name>Q9VN63_DROME</name>
<gene>
    <name evidence="2" type="primary">Dmel\CG14657</name>
    <name evidence="2 5" type="ORF">CG14657</name>
    <name evidence="2" type="ORF">Dmel_CG14657</name>
</gene>
<dbReference type="RefSeq" id="NP_001262268.1">
    <property type="nucleotide sequence ID" value="NM_001275339.1"/>
</dbReference>
<reference evidence="2" key="8">
    <citation type="submission" date="2006-08" db="EMBL/GenBank/DDBJ databases">
        <authorList>
            <person name="Celniker S."/>
            <person name="Carlson J."/>
            <person name="Wan K."/>
            <person name="Frise E."/>
            <person name="Hoskins R."/>
            <person name="Park S."/>
            <person name="Svirskas R."/>
            <person name="Rubin G."/>
        </authorList>
    </citation>
    <scope>NUCLEOTIDE SEQUENCE</scope>
</reference>
<dbReference type="FunCoup" id="Q9VN63">
    <property type="interactions" value="44"/>
</dbReference>
<dbReference type="HOGENOM" id="CLU_632034_0_0_1"/>
<reference evidence="2 6" key="6">
    <citation type="journal article" date="2002" name="Genome Biol.">
        <title>Heterochromatic sequences in a Drosophila whole-genome shotgun assembly.</title>
        <authorList>
            <person name="Hoskins R.A."/>
            <person name="Smith C.D."/>
            <person name="Carlson J.W."/>
            <person name="Carvalho A.B."/>
            <person name="Halpern A."/>
            <person name="Kaminker J.S."/>
            <person name="Kennedy C."/>
            <person name="Mungall C.J."/>
            <person name="Sullivan B.A."/>
            <person name="Sutton G.G."/>
            <person name="Yasuhara J.C."/>
            <person name="Wakimoto B.T."/>
            <person name="Myers E.W."/>
            <person name="Celniker S.E."/>
            <person name="Rubin G.M."/>
            <person name="Karpen G.H."/>
        </authorList>
    </citation>
    <scope>NUCLEOTIDE SEQUENCE [LARGE SCALE GENOMIC DNA]</scope>
    <source>
        <strain evidence="6">Berkeley</strain>
    </source>
</reference>
<dbReference type="RefSeq" id="NP_649501.1">
    <property type="nucleotide sequence ID" value="NM_141244.3"/>
</dbReference>
<dbReference type="DNASU" id="40602"/>
<reference evidence="2 6" key="7">
    <citation type="journal article" date="2005" name="PLoS Comput. Biol.">
        <title>Combined evidence annotation of transposable elements in genome sequences.</title>
        <authorList>
            <person name="Quesneville H."/>
            <person name="Bergman C.M."/>
            <person name="Andrieu O."/>
            <person name="Autard D."/>
            <person name="Nouaud D."/>
            <person name="Ashburner M."/>
            <person name="Anxolabehere D."/>
        </authorList>
    </citation>
    <scope>NUCLEOTIDE SEQUENCE [LARGE SCALE GENOMIC DNA]</scope>
    <source>
        <strain evidence="6">Berkeley</strain>
    </source>
</reference>
<dbReference type="EMBL" id="AE014297">
    <property type="protein sequence ID" value="AGB95651.1"/>
    <property type="molecule type" value="Genomic_DNA"/>
</dbReference>
<dbReference type="AlphaFoldDB" id="Q9VN63"/>
<accession>Q9VN63</accession>
<feature type="region of interest" description="Disordered" evidence="1">
    <location>
        <begin position="263"/>
        <end position="444"/>
    </location>
</feature>
<dbReference type="eggNOG" id="ENOG502R1I2">
    <property type="taxonomic scope" value="Eukaryota"/>
</dbReference>
<reference evidence="2" key="11">
    <citation type="journal article" date="2015" name="G3 (Bethesda)">
        <title>Gene Model Annotations for Drosophila melanogaster: Impact of High-Throughput Data.</title>
        <authorList>
            <consortium name="FlyBase Consortium"/>
            <person name="Matthews B.B."/>
            <person name="Dos Santos G."/>
            <person name="Crosby M.A."/>
            <person name="Emmert D.B."/>
            <person name="St Pierre S.E."/>
            <person name="Gramates L.S."/>
            <person name="Zhou P."/>
            <person name="Schroeder A.J."/>
            <person name="Falls K."/>
            <person name="Strelets V."/>
            <person name="Russo S.M."/>
            <person name="Gelbart W.M."/>
            <person name="null"/>
        </authorList>
    </citation>
    <scope>NUCLEOTIDE SEQUENCE</scope>
</reference>
<dbReference type="EMBL" id="AY061357">
    <property type="protein sequence ID" value="AAL28905.1"/>
    <property type="molecule type" value="mRNA"/>
</dbReference>
<dbReference type="Bgee" id="FBgn0037282">
    <property type="expression patterns" value="Expressed in male accessory gland main cell (Drosophila) in male reproductive gland and 164 other cell types or tissues"/>
</dbReference>
<dbReference type="GeneID" id="40602"/>
<feature type="compositionally biased region" description="Polar residues" evidence="1">
    <location>
        <begin position="380"/>
        <end position="397"/>
    </location>
</feature>
<reference evidence="2 6" key="10">
    <citation type="journal article" date="2007" name="Science">
        <title>Sequence finishing and mapping of Drosophila melanogaster heterochromatin.</title>
        <authorList>
            <person name="Hoskins R.A."/>
            <person name="Carlson J.W."/>
            <person name="Kennedy C."/>
            <person name="Acevedo D."/>
            <person name="Evans-Holm M."/>
            <person name="Frise E."/>
            <person name="Wan K.H."/>
            <person name="Park S."/>
            <person name="Mendez-Lago M."/>
            <person name="Rossi F."/>
            <person name="Villasante A."/>
            <person name="Dimitri P."/>
            <person name="Karpen G.H."/>
            <person name="Celniker S.E."/>
        </authorList>
    </citation>
    <scope>NUCLEOTIDE SEQUENCE [LARGE SCALE GENOMIC DNA]</scope>
    <source>
        <strain evidence="6">Berkeley</strain>
    </source>
</reference>
<evidence type="ECO:0000256" key="1">
    <source>
        <dbReference type="SAM" id="MobiDB-lite"/>
    </source>
</evidence>